<dbReference type="Gene3D" id="1.25.40.10">
    <property type="entry name" value="Tetratricopeptide repeat domain"/>
    <property type="match status" value="1"/>
</dbReference>
<dbReference type="EMBL" id="CP036276">
    <property type="protein sequence ID" value="QDU43944.1"/>
    <property type="molecule type" value="Genomic_DNA"/>
</dbReference>
<dbReference type="SMART" id="SM00028">
    <property type="entry name" value="TPR"/>
    <property type="match status" value="1"/>
</dbReference>
<keyword evidence="1" id="KW-0802">TPR repeat</keyword>
<proteinExistence type="predicted"/>
<keyword evidence="3" id="KW-1185">Reference proteome</keyword>
<dbReference type="PROSITE" id="PS50293">
    <property type="entry name" value="TPR_REGION"/>
    <property type="match status" value="1"/>
</dbReference>
<dbReference type="SUPFAM" id="SSF48452">
    <property type="entry name" value="TPR-like"/>
    <property type="match status" value="1"/>
</dbReference>
<sequence precursor="true">MRGFCMVLAISWLGLWLTPDQQGQRLMSRGQFAEAAKRFDDPLRQGVAWYRAGEFEKATQAFSRVASPESKFNLGNAWLMLGKYDQAIASYDEALETRPAWIAAQENRDLAVARAKLIHGTGGDVGDQREGADKVVFDQDKLPGGQETEVAGAQAMSDAAIQSIWLRQVQTNPADFLKAKFAYQQADGEAGDEK</sequence>
<dbReference type="RefSeq" id="WP_197534837.1">
    <property type="nucleotide sequence ID" value="NZ_CP036276.1"/>
</dbReference>
<dbReference type="AlphaFoldDB" id="A0A517ZN94"/>
<dbReference type="Proteomes" id="UP000319383">
    <property type="component" value="Chromosome"/>
</dbReference>
<dbReference type="InterPro" id="IPR019734">
    <property type="entry name" value="TPR_rpt"/>
</dbReference>
<dbReference type="InterPro" id="IPR011990">
    <property type="entry name" value="TPR-like_helical_dom_sf"/>
</dbReference>
<evidence type="ECO:0000256" key="1">
    <source>
        <dbReference type="PROSITE-ProRule" id="PRU00339"/>
    </source>
</evidence>
<dbReference type="KEGG" id="sdyn:Mal52_24220"/>
<dbReference type="PROSITE" id="PS50005">
    <property type="entry name" value="TPR"/>
    <property type="match status" value="1"/>
</dbReference>
<organism evidence="2 3">
    <name type="scientific">Symmachiella dynata</name>
    <dbReference type="NCBI Taxonomy" id="2527995"/>
    <lineage>
        <taxon>Bacteria</taxon>
        <taxon>Pseudomonadati</taxon>
        <taxon>Planctomycetota</taxon>
        <taxon>Planctomycetia</taxon>
        <taxon>Planctomycetales</taxon>
        <taxon>Planctomycetaceae</taxon>
        <taxon>Symmachiella</taxon>
    </lineage>
</organism>
<protein>
    <submittedName>
        <fullName evidence="2">Tetratricopeptide repeat protein</fullName>
    </submittedName>
</protein>
<dbReference type="Pfam" id="PF00515">
    <property type="entry name" value="TPR_1"/>
    <property type="match status" value="1"/>
</dbReference>
<evidence type="ECO:0000313" key="3">
    <source>
        <dbReference type="Proteomes" id="UP000319383"/>
    </source>
</evidence>
<gene>
    <name evidence="2" type="ORF">Mal52_24220</name>
</gene>
<feature type="repeat" description="TPR" evidence="1">
    <location>
        <begin position="68"/>
        <end position="101"/>
    </location>
</feature>
<evidence type="ECO:0000313" key="2">
    <source>
        <dbReference type="EMBL" id="QDU43944.1"/>
    </source>
</evidence>
<name>A0A517ZN94_9PLAN</name>
<reference evidence="2 3" key="1">
    <citation type="submission" date="2019-02" db="EMBL/GenBank/DDBJ databases">
        <title>Deep-cultivation of Planctomycetes and their phenomic and genomic characterization uncovers novel biology.</title>
        <authorList>
            <person name="Wiegand S."/>
            <person name="Jogler M."/>
            <person name="Boedeker C."/>
            <person name="Pinto D."/>
            <person name="Vollmers J."/>
            <person name="Rivas-Marin E."/>
            <person name="Kohn T."/>
            <person name="Peeters S.H."/>
            <person name="Heuer A."/>
            <person name="Rast P."/>
            <person name="Oberbeckmann S."/>
            <person name="Bunk B."/>
            <person name="Jeske O."/>
            <person name="Meyerdierks A."/>
            <person name="Storesund J.E."/>
            <person name="Kallscheuer N."/>
            <person name="Luecker S."/>
            <person name="Lage O.M."/>
            <person name="Pohl T."/>
            <person name="Merkel B.J."/>
            <person name="Hornburger P."/>
            <person name="Mueller R.-W."/>
            <person name="Bruemmer F."/>
            <person name="Labrenz M."/>
            <person name="Spormann A.M."/>
            <person name="Op den Camp H."/>
            <person name="Overmann J."/>
            <person name="Amann R."/>
            <person name="Jetten M.S.M."/>
            <person name="Mascher T."/>
            <person name="Medema M.H."/>
            <person name="Devos D.P."/>
            <person name="Kaster A.-K."/>
            <person name="Ovreas L."/>
            <person name="Rohde M."/>
            <person name="Galperin M.Y."/>
            <person name="Jogler C."/>
        </authorList>
    </citation>
    <scope>NUCLEOTIDE SEQUENCE [LARGE SCALE GENOMIC DNA]</scope>
    <source>
        <strain evidence="2 3">Mal52</strain>
    </source>
</reference>
<accession>A0A517ZN94</accession>